<dbReference type="AlphaFoldDB" id="A0A433XCU3"/>
<dbReference type="PROSITE" id="PS50110">
    <property type="entry name" value="RESPONSE_REGULATORY"/>
    <property type="match status" value="1"/>
</dbReference>
<dbReference type="Pfam" id="PF00072">
    <property type="entry name" value="Response_reg"/>
    <property type="match status" value="1"/>
</dbReference>
<dbReference type="InterPro" id="IPR039420">
    <property type="entry name" value="WalR-like"/>
</dbReference>
<keyword evidence="5" id="KW-0804">Transcription</keyword>
<feature type="modified residue" description="4-aspartylphosphate" evidence="6">
    <location>
        <position position="54"/>
    </location>
</feature>
<proteinExistence type="predicted"/>
<dbReference type="Gene3D" id="1.10.10.10">
    <property type="entry name" value="Winged helix-like DNA-binding domain superfamily/Winged helix DNA-binding domain"/>
    <property type="match status" value="1"/>
</dbReference>
<keyword evidence="4 7" id="KW-0238">DNA-binding</keyword>
<dbReference type="SUPFAM" id="SSF52172">
    <property type="entry name" value="CheY-like"/>
    <property type="match status" value="1"/>
</dbReference>
<feature type="DNA-binding region" description="OmpR/PhoB-type" evidence="7">
    <location>
        <begin position="135"/>
        <end position="233"/>
    </location>
</feature>
<dbReference type="GO" id="GO:0006355">
    <property type="term" value="P:regulation of DNA-templated transcription"/>
    <property type="evidence" value="ECO:0007669"/>
    <property type="project" value="InterPro"/>
</dbReference>
<name>A0A433XCU3_9BACL</name>
<feature type="domain" description="Response regulatory" evidence="8">
    <location>
        <begin position="5"/>
        <end position="119"/>
    </location>
</feature>
<keyword evidence="1 6" id="KW-0597">Phosphoprotein</keyword>
<dbReference type="OrthoDB" id="9790442at2"/>
<dbReference type="CDD" id="cd00383">
    <property type="entry name" value="trans_reg_C"/>
    <property type="match status" value="1"/>
</dbReference>
<evidence type="ECO:0000256" key="1">
    <source>
        <dbReference type="ARBA" id="ARBA00022553"/>
    </source>
</evidence>
<feature type="domain" description="OmpR/PhoB-type" evidence="9">
    <location>
        <begin position="135"/>
        <end position="233"/>
    </location>
</feature>
<dbReference type="InterPro" id="IPR001789">
    <property type="entry name" value="Sig_transdc_resp-reg_receiver"/>
</dbReference>
<gene>
    <name evidence="10" type="ORF">EJP77_09345</name>
</gene>
<dbReference type="SMART" id="SM00448">
    <property type="entry name" value="REC"/>
    <property type="match status" value="1"/>
</dbReference>
<reference evidence="10 11" key="1">
    <citation type="submission" date="2018-12" db="EMBL/GenBank/DDBJ databases">
        <authorList>
            <person name="Sun L."/>
            <person name="Chen Z."/>
        </authorList>
    </citation>
    <scope>NUCLEOTIDE SEQUENCE [LARGE SCALE GENOMIC DNA]</scope>
    <source>
        <strain evidence="10 11">3-5-3</strain>
    </source>
</reference>
<evidence type="ECO:0000313" key="10">
    <source>
        <dbReference type="EMBL" id="RUT31971.1"/>
    </source>
</evidence>
<dbReference type="InterPro" id="IPR011006">
    <property type="entry name" value="CheY-like_superfamily"/>
</dbReference>
<dbReference type="FunFam" id="1.10.10.10:FF:000005">
    <property type="entry name" value="Two-component system response regulator"/>
    <property type="match status" value="1"/>
</dbReference>
<evidence type="ECO:0000256" key="4">
    <source>
        <dbReference type="ARBA" id="ARBA00023125"/>
    </source>
</evidence>
<dbReference type="Proteomes" id="UP000272464">
    <property type="component" value="Unassembled WGS sequence"/>
</dbReference>
<dbReference type="PANTHER" id="PTHR48111">
    <property type="entry name" value="REGULATOR OF RPOS"/>
    <property type="match status" value="1"/>
</dbReference>
<evidence type="ECO:0000256" key="7">
    <source>
        <dbReference type="PROSITE-ProRule" id="PRU01091"/>
    </source>
</evidence>
<dbReference type="InterPro" id="IPR016032">
    <property type="entry name" value="Sig_transdc_resp-reg_C-effctor"/>
</dbReference>
<dbReference type="GO" id="GO:0032993">
    <property type="term" value="C:protein-DNA complex"/>
    <property type="evidence" value="ECO:0007669"/>
    <property type="project" value="TreeGrafter"/>
</dbReference>
<dbReference type="PROSITE" id="PS51755">
    <property type="entry name" value="OMPR_PHOB"/>
    <property type="match status" value="1"/>
</dbReference>
<evidence type="ECO:0000259" key="9">
    <source>
        <dbReference type="PROSITE" id="PS51755"/>
    </source>
</evidence>
<dbReference type="GO" id="GO:0000976">
    <property type="term" value="F:transcription cis-regulatory region binding"/>
    <property type="evidence" value="ECO:0007669"/>
    <property type="project" value="TreeGrafter"/>
</dbReference>
<evidence type="ECO:0000259" key="8">
    <source>
        <dbReference type="PROSITE" id="PS50110"/>
    </source>
</evidence>
<evidence type="ECO:0000256" key="5">
    <source>
        <dbReference type="ARBA" id="ARBA00023163"/>
    </source>
</evidence>
<protein>
    <submittedName>
        <fullName evidence="10">Response regulator transcription factor</fullName>
    </submittedName>
</protein>
<accession>A0A433XCU3</accession>
<dbReference type="EMBL" id="RZNX01000003">
    <property type="protein sequence ID" value="RUT31971.1"/>
    <property type="molecule type" value="Genomic_DNA"/>
</dbReference>
<keyword evidence="11" id="KW-1185">Reference proteome</keyword>
<dbReference type="SMART" id="SM00862">
    <property type="entry name" value="Trans_reg_C"/>
    <property type="match status" value="1"/>
</dbReference>
<dbReference type="InterPro" id="IPR001867">
    <property type="entry name" value="OmpR/PhoB-type_DNA-bd"/>
</dbReference>
<dbReference type="GO" id="GO:0005829">
    <property type="term" value="C:cytosol"/>
    <property type="evidence" value="ECO:0007669"/>
    <property type="project" value="TreeGrafter"/>
</dbReference>
<dbReference type="Gene3D" id="3.40.50.2300">
    <property type="match status" value="1"/>
</dbReference>
<sequence>MMRDTILIIEDEDKIARLLEMELSYEGYEVERASTGREGLSKGQSGGWSVILLDIMLPELSGTEVLRRLRQTDPITPVILLTARDAVPDKVSGLDLGANDYITKPFEIEEVLARIRACIRNRKLGETGYLGVEEFPELTLGDLTVVPLMRKVTRGTDLIELTPKEYELLLYLLENRNQVLTRNQIISQVWGYDFSGDTNVVDVYIRYLRKKVDYPYKQQLIHTHRGVGYSIKET</sequence>
<evidence type="ECO:0000256" key="6">
    <source>
        <dbReference type="PROSITE-ProRule" id="PRU00169"/>
    </source>
</evidence>
<dbReference type="Gene3D" id="6.10.250.690">
    <property type="match status" value="1"/>
</dbReference>
<dbReference type="PANTHER" id="PTHR48111:SF22">
    <property type="entry name" value="REGULATOR OF RPOS"/>
    <property type="match status" value="1"/>
</dbReference>
<evidence type="ECO:0000256" key="3">
    <source>
        <dbReference type="ARBA" id="ARBA00023015"/>
    </source>
</evidence>
<organism evidence="10 11">
    <name type="scientific">Paenibacillus zeisoli</name>
    <dbReference type="NCBI Taxonomy" id="2496267"/>
    <lineage>
        <taxon>Bacteria</taxon>
        <taxon>Bacillati</taxon>
        <taxon>Bacillota</taxon>
        <taxon>Bacilli</taxon>
        <taxon>Bacillales</taxon>
        <taxon>Paenibacillaceae</taxon>
        <taxon>Paenibacillus</taxon>
    </lineage>
</organism>
<evidence type="ECO:0000256" key="2">
    <source>
        <dbReference type="ARBA" id="ARBA00023012"/>
    </source>
</evidence>
<dbReference type="FunFam" id="3.40.50.2300:FF:000001">
    <property type="entry name" value="DNA-binding response regulator PhoB"/>
    <property type="match status" value="1"/>
</dbReference>
<comment type="caution">
    <text evidence="10">The sequence shown here is derived from an EMBL/GenBank/DDBJ whole genome shotgun (WGS) entry which is preliminary data.</text>
</comment>
<dbReference type="SUPFAM" id="SSF46894">
    <property type="entry name" value="C-terminal effector domain of the bipartite response regulators"/>
    <property type="match status" value="1"/>
</dbReference>
<dbReference type="Pfam" id="PF00486">
    <property type="entry name" value="Trans_reg_C"/>
    <property type="match status" value="1"/>
</dbReference>
<dbReference type="GO" id="GO:0000156">
    <property type="term" value="F:phosphorelay response regulator activity"/>
    <property type="evidence" value="ECO:0007669"/>
    <property type="project" value="TreeGrafter"/>
</dbReference>
<dbReference type="InterPro" id="IPR036388">
    <property type="entry name" value="WH-like_DNA-bd_sf"/>
</dbReference>
<dbReference type="RefSeq" id="WP_127199350.1">
    <property type="nucleotide sequence ID" value="NZ_RZNX01000003.1"/>
</dbReference>
<keyword evidence="2" id="KW-0902">Two-component regulatory system</keyword>
<keyword evidence="3" id="KW-0805">Transcription regulation</keyword>
<evidence type="ECO:0000313" key="11">
    <source>
        <dbReference type="Proteomes" id="UP000272464"/>
    </source>
</evidence>